<evidence type="ECO:0000313" key="9">
    <source>
        <dbReference type="Proteomes" id="UP000525298"/>
    </source>
</evidence>
<comment type="similarity">
    <text evidence="1 5">Belongs to the FlgD family.</text>
</comment>
<dbReference type="Pfam" id="PF03963">
    <property type="entry name" value="FlgD"/>
    <property type="match status" value="1"/>
</dbReference>
<reference evidence="8 9" key="1">
    <citation type="submission" date="2020-07" db="EMBL/GenBank/DDBJ databases">
        <title>Genomic Encyclopedia of Type Strains, Phase IV (KMG-IV): sequencing the most valuable type-strain genomes for metagenomic binning, comparative biology and taxonomic classification.</title>
        <authorList>
            <person name="Goeker M."/>
        </authorList>
    </citation>
    <scope>NUCLEOTIDE SEQUENCE [LARGE SCALE GENOMIC DNA]</scope>
    <source>
        <strain evidence="8 9">DSM 17721</strain>
    </source>
</reference>
<proteinExistence type="inferred from homology"/>
<evidence type="ECO:0000256" key="1">
    <source>
        <dbReference type="ARBA" id="ARBA00010577"/>
    </source>
</evidence>
<dbReference type="InterPro" id="IPR025965">
    <property type="entry name" value="FlgD/Vpr_Ig-like"/>
</dbReference>
<organism evidence="8 9">
    <name type="scientific">Desulfosalsimonas propionicica</name>
    <dbReference type="NCBI Taxonomy" id="332175"/>
    <lineage>
        <taxon>Bacteria</taxon>
        <taxon>Pseudomonadati</taxon>
        <taxon>Thermodesulfobacteriota</taxon>
        <taxon>Desulfobacteria</taxon>
        <taxon>Desulfobacterales</taxon>
        <taxon>Desulfosalsimonadaceae</taxon>
        <taxon>Desulfosalsimonas</taxon>
    </lineage>
</organism>
<dbReference type="EMBL" id="JACDUS010000003">
    <property type="protein sequence ID" value="MBA2881304.1"/>
    <property type="molecule type" value="Genomic_DNA"/>
</dbReference>
<keyword evidence="3 5" id="KW-1005">Bacterial flagellum biogenesis</keyword>
<comment type="caution">
    <text evidence="8">The sequence shown here is derived from an EMBL/GenBank/DDBJ whole genome shotgun (WGS) entry which is preliminary data.</text>
</comment>
<dbReference type="Gene3D" id="2.60.40.4070">
    <property type="match status" value="1"/>
</dbReference>
<evidence type="ECO:0000256" key="2">
    <source>
        <dbReference type="ARBA" id="ARBA00016013"/>
    </source>
</evidence>
<dbReference type="AlphaFoldDB" id="A0A7W0C917"/>
<accession>A0A7W0C917</accession>
<dbReference type="Gene3D" id="2.30.30.910">
    <property type="match status" value="1"/>
</dbReference>
<dbReference type="Pfam" id="PF13860">
    <property type="entry name" value="FlgD_ig"/>
    <property type="match status" value="1"/>
</dbReference>
<keyword evidence="9" id="KW-1185">Reference proteome</keyword>
<keyword evidence="8" id="KW-0282">Flagellum</keyword>
<name>A0A7W0C917_9BACT</name>
<keyword evidence="8" id="KW-0966">Cell projection</keyword>
<evidence type="ECO:0000313" key="8">
    <source>
        <dbReference type="EMBL" id="MBA2881304.1"/>
    </source>
</evidence>
<dbReference type="InterPro" id="IPR005648">
    <property type="entry name" value="FlgD"/>
</dbReference>
<dbReference type="GO" id="GO:0044781">
    <property type="term" value="P:bacterial-type flagellum organization"/>
    <property type="evidence" value="ECO:0007669"/>
    <property type="project" value="UniProtKB-UniRule"/>
</dbReference>
<evidence type="ECO:0000256" key="3">
    <source>
        <dbReference type="ARBA" id="ARBA00022795"/>
    </source>
</evidence>
<feature type="compositionally biased region" description="Polar residues" evidence="6">
    <location>
        <begin position="1"/>
        <end position="11"/>
    </location>
</feature>
<feature type="region of interest" description="Disordered" evidence="6">
    <location>
        <begin position="1"/>
        <end position="20"/>
    </location>
</feature>
<evidence type="ECO:0000256" key="4">
    <source>
        <dbReference type="ARBA" id="ARBA00024746"/>
    </source>
</evidence>
<protein>
    <recommendedName>
        <fullName evidence="2 5">Basal-body rod modification protein FlgD</fullName>
    </recommendedName>
</protein>
<dbReference type="RefSeq" id="WP_181550951.1">
    <property type="nucleotide sequence ID" value="NZ_JACDUS010000003.1"/>
</dbReference>
<evidence type="ECO:0000256" key="6">
    <source>
        <dbReference type="SAM" id="MobiDB-lite"/>
    </source>
</evidence>
<gene>
    <name evidence="8" type="ORF">HNR65_001630</name>
</gene>
<dbReference type="Proteomes" id="UP000525298">
    <property type="component" value="Unassembled WGS sequence"/>
</dbReference>
<evidence type="ECO:0000259" key="7">
    <source>
        <dbReference type="Pfam" id="PF13860"/>
    </source>
</evidence>
<comment type="function">
    <text evidence="4 5">Required for flagellar hook formation. May act as a scaffolding protein.</text>
</comment>
<feature type="domain" description="FlgD/Vpr Ig-like" evidence="7">
    <location>
        <begin position="106"/>
        <end position="178"/>
    </location>
</feature>
<evidence type="ECO:0000256" key="5">
    <source>
        <dbReference type="RuleBase" id="RU362076"/>
    </source>
</evidence>
<keyword evidence="8" id="KW-0969">Cilium</keyword>
<sequence>MNAIETLQQSTGSAGAAEASKLAAKDLGKDDFLKLLVSQLEHQDPLNPSDPTEFTAQLAQFSSLEQLTNISESMASINTLSSEFGRLSALSLIDRNVVVNDNAFVFDGEQAQLGFSFQDSVESATLYIQNENGQTVGRVEAPAPGSEENWVTWDGTSSSGQPLDPGKYSFSAVGKNADGEETEGRALVESRITGADFSDSDQTLLTDNGPVQVSEITRVR</sequence>